<proteinExistence type="predicted"/>
<comment type="caution">
    <text evidence="1">The sequence shown here is derived from an EMBL/GenBank/DDBJ whole genome shotgun (WGS) entry which is preliminary data.</text>
</comment>
<dbReference type="STRING" id="1802583.A2311_03310"/>
<evidence type="ECO:0000313" key="1">
    <source>
        <dbReference type="EMBL" id="OGC36529.1"/>
    </source>
</evidence>
<dbReference type="EMBL" id="MEUF01000013">
    <property type="protein sequence ID" value="OGC36529.1"/>
    <property type="molecule type" value="Genomic_DNA"/>
</dbReference>
<dbReference type="Proteomes" id="UP000178951">
    <property type="component" value="Unassembled WGS sequence"/>
</dbReference>
<protein>
    <submittedName>
        <fullName evidence="1">Uncharacterized protein</fullName>
    </submittedName>
</protein>
<sequence>MALNVSIKGLIFRASDRRLNAEGQLRILLQRLSGPAGIARIRAGDNQEALSGYQALRQPATETEIELINMSTVTAVQVKALEVPEMIDDPRLPFKVSRGVVTGGQIAWLVKAGYMITGCEADRLNAAIADESNAAKGVGYCTLLDGRALAEELNRQNPGRKFRVPSEPELIKLNNLVGKQLSGTNFWIWTETQNKRYPGTFVLCLLDSGLRNNDYPDFRNYYFAVRLVEDK</sequence>
<dbReference type="AlphaFoldDB" id="A0A1F4TVB0"/>
<accession>A0A1F4TVB0</accession>
<gene>
    <name evidence="1" type="ORF">A2311_03310</name>
</gene>
<organism evidence="1 2">
    <name type="scientific">candidate division WOR-1 bacterium RIFOXYB2_FULL_48_7</name>
    <dbReference type="NCBI Taxonomy" id="1802583"/>
    <lineage>
        <taxon>Bacteria</taxon>
        <taxon>Bacillati</taxon>
        <taxon>Saganbacteria</taxon>
    </lineage>
</organism>
<reference evidence="1 2" key="1">
    <citation type="journal article" date="2016" name="Nat. Commun.">
        <title>Thousands of microbial genomes shed light on interconnected biogeochemical processes in an aquifer system.</title>
        <authorList>
            <person name="Anantharaman K."/>
            <person name="Brown C.T."/>
            <person name="Hug L.A."/>
            <person name="Sharon I."/>
            <person name="Castelle C.J."/>
            <person name="Probst A.J."/>
            <person name="Thomas B.C."/>
            <person name="Singh A."/>
            <person name="Wilkins M.J."/>
            <person name="Karaoz U."/>
            <person name="Brodie E.L."/>
            <person name="Williams K.H."/>
            <person name="Hubbard S.S."/>
            <person name="Banfield J.F."/>
        </authorList>
    </citation>
    <scope>NUCLEOTIDE SEQUENCE [LARGE SCALE GENOMIC DNA]</scope>
</reference>
<evidence type="ECO:0000313" key="2">
    <source>
        <dbReference type="Proteomes" id="UP000178951"/>
    </source>
</evidence>
<name>A0A1F4TVB0_UNCSA</name>